<evidence type="ECO:0000256" key="6">
    <source>
        <dbReference type="SAM" id="MobiDB-lite"/>
    </source>
</evidence>
<evidence type="ECO:0000256" key="2">
    <source>
        <dbReference type="ARBA" id="ARBA00010304"/>
    </source>
</evidence>
<dbReference type="Pfam" id="PF07522">
    <property type="entry name" value="DRMBL"/>
    <property type="match status" value="1"/>
</dbReference>
<dbReference type="InterPro" id="IPR036866">
    <property type="entry name" value="RibonucZ/Hydroxyglut_hydro"/>
</dbReference>
<evidence type="ECO:0000256" key="5">
    <source>
        <dbReference type="ARBA" id="ARBA00023242"/>
    </source>
</evidence>
<name>A0AA88U2F7_9ASTE</name>
<dbReference type="Gene3D" id="3.60.15.10">
    <property type="entry name" value="Ribonuclease Z/Hydroxyacylglutathione hydrolase-like"/>
    <property type="match status" value="1"/>
</dbReference>
<evidence type="ECO:0000256" key="3">
    <source>
        <dbReference type="ARBA" id="ARBA00022763"/>
    </source>
</evidence>
<organism evidence="8 9">
    <name type="scientific">Escallonia rubra</name>
    <dbReference type="NCBI Taxonomy" id="112253"/>
    <lineage>
        <taxon>Eukaryota</taxon>
        <taxon>Viridiplantae</taxon>
        <taxon>Streptophyta</taxon>
        <taxon>Embryophyta</taxon>
        <taxon>Tracheophyta</taxon>
        <taxon>Spermatophyta</taxon>
        <taxon>Magnoliopsida</taxon>
        <taxon>eudicotyledons</taxon>
        <taxon>Gunneridae</taxon>
        <taxon>Pentapetalae</taxon>
        <taxon>asterids</taxon>
        <taxon>campanulids</taxon>
        <taxon>Escalloniales</taxon>
        <taxon>Escalloniaceae</taxon>
        <taxon>Escallonia</taxon>
    </lineage>
</organism>
<comment type="caution">
    <text evidence="8">The sequence shown here is derived from an EMBL/GenBank/DDBJ whole genome shotgun (WGS) entry which is preliminary data.</text>
</comment>
<dbReference type="Proteomes" id="UP001187471">
    <property type="component" value="Unassembled WGS sequence"/>
</dbReference>
<dbReference type="EMBL" id="JAVXUO010003142">
    <property type="protein sequence ID" value="KAK2966241.1"/>
    <property type="molecule type" value="Genomic_DNA"/>
</dbReference>
<evidence type="ECO:0000256" key="4">
    <source>
        <dbReference type="ARBA" id="ARBA00023204"/>
    </source>
</evidence>
<keyword evidence="9" id="KW-1185">Reference proteome</keyword>
<dbReference type="Gene3D" id="3.40.50.12650">
    <property type="match status" value="1"/>
</dbReference>
<accession>A0AA88U2F7</accession>
<keyword evidence="5" id="KW-0539">Nucleus</keyword>
<protein>
    <recommendedName>
        <fullName evidence="7">DNA repair metallo-beta-lactamase domain-containing protein</fullName>
    </recommendedName>
</protein>
<reference evidence="8" key="1">
    <citation type="submission" date="2022-12" db="EMBL/GenBank/DDBJ databases">
        <title>Draft genome assemblies for two species of Escallonia (Escalloniales).</title>
        <authorList>
            <person name="Chanderbali A."/>
            <person name="Dervinis C."/>
            <person name="Anghel I."/>
            <person name="Soltis D."/>
            <person name="Soltis P."/>
            <person name="Zapata F."/>
        </authorList>
    </citation>
    <scope>NUCLEOTIDE SEQUENCE</scope>
    <source>
        <strain evidence="8">UCBG92.1500</strain>
        <tissue evidence="8">Leaf</tissue>
    </source>
</reference>
<dbReference type="InterPro" id="IPR011084">
    <property type="entry name" value="DRMBL"/>
</dbReference>
<comment type="similarity">
    <text evidence="2">Belongs to the DNA repair metallo-beta-lactamase (DRMBL) family.</text>
</comment>
<dbReference type="GO" id="GO:0036297">
    <property type="term" value="P:interstrand cross-link repair"/>
    <property type="evidence" value="ECO:0007669"/>
    <property type="project" value="TreeGrafter"/>
</dbReference>
<evidence type="ECO:0000259" key="7">
    <source>
        <dbReference type="Pfam" id="PF07522"/>
    </source>
</evidence>
<sequence length="681" mass="76827">MLLGHDEGGGGDDLLDGRSGNDEDVAPSGELLEGLEERAELVEHVVRAEVGLDLGEQYVHLPEKFELFKCDISRRLQTVVECFEGGGRWVDFAGDVVGCSLDVVVLYDSNRTKMPIEMPKGLPFSVDTWTPTSMKKRHHFLTHAHKDHSHGISTHSSYPVYSTHLTKALTLYYYPQLEESLFVTIEVGQSVVIDYPDGEFLVTALDANHCPGAVMFLFEGNFGNILHTGDCRLTPECLQSLPEKYVGKKAKGPRCQLDYVFLDCTFGRFSLKMPSKHSAIQQVINCIWKHPGISVVYLTCDLLGQEEILVNVSQTFGSKIFVDKESNPDCFHALSLTVPEVLSQDSSCRFQMFDGFPKLYERAEAKLADARAKFQSEPLIIRPSAQWYVCEEPSEARKRGKERFNEAVRDKFGVWHVCYSMHSSREELDWALQLLAPKRVASTTPSCWAMELDYVKKHCFKTQVASDDPLWKLLNIGVEAPLSADKSMEGCLPMIVTCAEPESEASDTSNQNELFNPSPPSTSPVVTLFGRARLSNQDFTYLHEENEQLSNVYDSIHTEDRKVEDTTFEKDSDTEEECEKSLKKEKAVNCTEAKCKLVEMKSESCDRASCSSIKPSKCYCENLRKMYRTMNVAVPQPLPSLVELMNANRQAKRKFTLYCDLEFPIIDSCDELQYIRGQALD</sequence>
<comment type="subcellular location">
    <subcellularLocation>
        <location evidence="1">Nucleus</location>
    </subcellularLocation>
</comment>
<dbReference type="FunFam" id="3.60.15.10:FF:000039">
    <property type="entry name" value="DNA repair metallo-beta-lactamase family protein"/>
    <property type="match status" value="1"/>
</dbReference>
<feature type="region of interest" description="Disordered" evidence="6">
    <location>
        <begin position="1"/>
        <end position="27"/>
    </location>
</feature>
<proteinExistence type="inferred from homology"/>
<evidence type="ECO:0000313" key="9">
    <source>
        <dbReference type="Proteomes" id="UP001187471"/>
    </source>
</evidence>
<keyword evidence="4" id="KW-0234">DNA repair</keyword>
<evidence type="ECO:0000313" key="8">
    <source>
        <dbReference type="EMBL" id="KAK2966241.1"/>
    </source>
</evidence>
<dbReference type="FunFam" id="3.40.50.12650:FF:000005">
    <property type="entry name" value="DNA repair metallo-beta-lactamase family protein"/>
    <property type="match status" value="1"/>
</dbReference>
<gene>
    <name evidence="8" type="ORF">RJ640_008224</name>
</gene>
<dbReference type="GO" id="GO:0003684">
    <property type="term" value="F:damaged DNA binding"/>
    <property type="evidence" value="ECO:0007669"/>
    <property type="project" value="TreeGrafter"/>
</dbReference>
<dbReference type="GO" id="GO:0005634">
    <property type="term" value="C:nucleus"/>
    <property type="evidence" value="ECO:0007669"/>
    <property type="project" value="UniProtKB-SubCell"/>
</dbReference>
<dbReference type="AlphaFoldDB" id="A0AA88U2F7"/>
<dbReference type="PANTHER" id="PTHR23240:SF31">
    <property type="entry name" value="DNA REPAIR METALLO-BETA-LACTAMASE FAMILY PROTEIN"/>
    <property type="match status" value="1"/>
</dbReference>
<dbReference type="PANTHER" id="PTHR23240">
    <property type="entry name" value="DNA CROSS-LINK REPAIR PROTEIN PSO2/SNM1-RELATED"/>
    <property type="match status" value="1"/>
</dbReference>
<keyword evidence="3" id="KW-0227">DNA damage</keyword>
<feature type="domain" description="DNA repair metallo-beta-lactamase" evidence="7">
    <location>
        <begin position="341"/>
        <end position="447"/>
    </location>
</feature>
<dbReference type="SUPFAM" id="SSF56281">
    <property type="entry name" value="Metallo-hydrolase/oxidoreductase"/>
    <property type="match status" value="1"/>
</dbReference>
<dbReference type="GO" id="GO:0006303">
    <property type="term" value="P:double-strand break repair via nonhomologous end joining"/>
    <property type="evidence" value="ECO:0007669"/>
    <property type="project" value="TreeGrafter"/>
</dbReference>
<dbReference type="GO" id="GO:0035312">
    <property type="term" value="F:5'-3' DNA exonuclease activity"/>
    <property type="evidence" value="ECO:0007669"/>
    <property type="project" value="TreeGrafter"/>
</dbReference>
<evidence type="ECO:0000256" key="1">
    <source>
        <dbReference type="ARBA" id="ARBA00004123"/>
    </source>
</evidence>